<evidence type="ECO:0000313" key="4">
    <source>
        <dbReference type="Proteomes" id="UP000661858"/>
    </source>
</evidence>
<feature type="region of interest" description="Disordered" evidence="1">
    <location>
        <begin position="14"/>
        <end position="40"/>
    </location>
</feature>
<keyword evidence="3" id="KW-0540">Nuclease</keyword>
<gene>
    <name evidence="3" type="ORF">JK359_16375</name>
</gene>
<reference evidence="3" key="1">
    <citation type="submission" date="2021-01" db="EMBL/GenBank/DDBJ databases">
        <title>WGS of actinomycetes isolated from Thailand.</title>
        <authorList>
            <person name="Thawai C."/>
        </authorList>
    </citation>
    <scope>NUCLEOTIDE SEQUENCE</scope>
    <source>
        <strain evidence="3">RCU-197</strain>
    </source>
</reference>
<dbReference type="InterPro" id="IPR044929">
    <property type="entry name" value="DNA/RNA_non-sp_Endonuclease_sf"/>
</dbReference>
<evidence type="ECO:0000313" key="3">
    <source>
        <dbReference type="EMBL" id="MBL1083531.1"/>
    </source>
</evidence>
<accession>A0A937JNN5</accession>
<keyword evidence="3" id="KW-0378">Hydrolase</keyword>
<dbReference type="Proteomes" id="UP000661858">
    <property type="component" value="Unassembled WGS sequence"/>
</dbReference>
<dbReference type="AlphaFoldDB" id="A0A937JNN5"/>
<name>A0A937JNN5_9ACTN</name>
<comment type="caution">
    <text evidence="3">The sequence shown here is derived from an EMBL/GenBank/DDBJ whole genome shotgun (WGS) entry which is preliminary data.</text>
</comment>
<feature type="region of interest" description="Disordered" evidence="1">
    <location>
        <begin position="120"/>
        <end position="142"/>
    </location>
</feature>
<keyword evidence="4" id="KW-1185">Reference proteome</keyword>
<protein>
    <submittedName>
        <fullName evidence="3">DNA/RNA non-specific endonuclease</fullName>
    </submittedName>
</protein>
<feature type="domain" description="Type VII secretion system protein EssD-like" evidence="2">
    <location>
        <begin position="34"/>
        <end position="112"/>
    </location>
</feature>
<feature type="region of interest" description="Disordered" evidence="1">
    <location>
        <begin position="82"/>
        <end position="105"/>
    </location>
</feature>
<dbReference type="Gene3D" id="3.40.570.10">
    <property type="entry name" value="Extracellular Endonuclease, subunit A"/>
    <property type="match status" value="1"/>
</dbReference>
<sequence length="142" mass="15644">MVVLPVLPARSAGTQTRGREIPKGFASGRRYPRPKGGAWNEGHLLGARLGGSNREPRNLVAMHAYADSRVMRQVENDVRAAADRGETITHNNKPSYRTNDPSDVVPAGVTIEAHGNRGFRFTPWAQPARPVTTLNEPRPEER</sequence>
<feature type="compositionally biased region" description="Polar residues" evidence="1">
    <location>
        <begin position="88"/>
        <end position="101"/>
    </location>
</feature>
<proteinExistence type="predicted"/>
<evidence type="ECO:0000259" key="2">
    <source>
        <dbReference type="Pfam" id="PF13930"/>
    </source>
</evidence>
<keyword evidence="3" id="KW-0255">Endonuclease</keyword>
<evidence type="ECO:0000256" key="1">
    <source>
        <dbReference type="SAM" id="MobiDB-lite"/>
    </source>
</evidence>
<dbReference type="GO" id="GO:0004519">
    <property type="term" value="F:endonuclease activity"/>
    <property type="evidence" value="ECO:0007669"/>
    <property type="project" value="UniProtKB-KW"/>
</dbReference>
<dbReference type="InterPro" id="IPR044927">
    <property type="entry name" value="Endonuclea_NS_2"/>
</dbReference>
<dbReference type="EMBL" id="JAERRK010000007">
    <property type="protein sequence ID" value="MBL1083531.1"/>
    <property type="molecule type" value="Genomic_DNA"/>
</dbReference>
<dbReference type="Pfam" id="PF13930">
    <property type="entry name" value="Endonuclea_NS_2"/>
    <property type="match status" value="1"/>
</dbReference>
<organism evidence="3 4">
    <name type="scientific">Streptomyces actinomycinicus</name>
    <dbReference type="NCBI Taxonomy" id="1695166"/>
    <lineage>
        <taxon>Bacteria</taxon>
        <taxon>Bacillati</taxon>
        <taxon>Actinomycetota</taxon>
        <taxon>Actinomycetes</taxon>
        <taxon>Kitasatosporales</taxon>
        <taxon>Streptomycetaceae</taxon>
        <taxon>Streptomyces</taxon>
    </lineage>
</organism>